<sequence length="498" mass="56904">MGNSNAKNASDLETDPPLDPISTGLYKPHLSPVTSPTRDSFYTPPVSPEYGPGPVEAGAYGIRFDYFHRGLNSILKPQGNEKGLDIPFDRAIKRIQQALETLGQMQRQLGEVLNRKTNAEVPRILDSAHGWEARIGDVRRDLRAGLRDLGILKEQYIAINKGEASRTDLGKGTVTDNHRDNQIESERLEWKREEERLRAELQERNKMLQEFSNKLRVLESKKEDENGDKQRLQERLAQLEDDKEKLGRKITEMQGTVEELTLLQSDLRTAVSVAERFREEAQQKLEKVEKENQRQRSKEAGEEDFKAPPTVNGSSLGYRSLPRGVTLNSTGESALKNRGALPTSGQETDSELWRKEKKRHSLETLQYPIPTDSKPIQNLNSDSVSFLRRYGGSKRGVFLRWAQERTCGYKYVVITNFSSSWVDGMAFCALLHSYLPDTIPYSDLRPLEKRKNLELAFEVAEEQNIPPLLTPEDMLQRQGPDWQKVLLYVEFIYQKFEA</sequence>
<dbReference type="AlphaFoldDB" id="A0A8J1IY44"/>
<feature type="region of interest" description="Disordered" evidence="4">
    <location>
        <begin position="284"/>
        <end position="353"/>
    </location>
</feature>
<evidence type="ECO:0000313" key="8">
    <source>
        <dbReference type="Xenbase" id="XB-GENE-29085491"/>
    </source>
</evidence>
<name>A0A8J1IY44_XENTR</name>
<comment type="similarity">
    <text evidence="1">Belongs to the cytospin-A family.</text>
</comment>
<dbReference type="OrthoDB" id="21607at2759"/>
<feature type="region of interest" description="Disordered" evidence="4">
    <location>
        <begin position="1"/>
        <end position="52"/>
    </location>
</feature>
<dbReference type="FunFam" id="1.10.418.10:FF:000020">
    <property type="entry name" value="Cytospin-A isoform 1"/>
    <property type="match status" value="1"/>
</dbReference>
<dbReference type="SMART" id="SM00033">
    <property type="entry name" value="CH"/>
    <property type="match status" value="1"/>
</dbReference>
<dbReference type="Xenbase" id="XB-GENE-29085491">
    <property type="gene designation" value="LOC101731603"/>
</dbReference>
<evidence type="ECO:0000313" key="6">
    <source>
        <dbReference type="Proteomes" id="UP000008143"/>
    </source>
</evidence>
<feature type="domain" description="Calponin-homology (CH)" evidence="5">
    <location>
        <begin position="392"/>
        <end position="497"/>
    </location>
</feature>
<dbReference type="PROSITE" id="PS50021">
    <property type="entry name" value="CH"/>
    <property type="match status" value="1"/>
</dbReference>
<dbReference type="Pfam" id="PF00307">
    <property type="entry name" value="CH"/>
    <property type="match status" value="1"/>
</dbReference>
<dbReference type="PANTHER" id="PTHR23167">
    <property type="entry name" value="CALPONIN HOMOLOGY DOMAIN-CONTAINING PROTEIN DDB_G0272472-RELATED"/>
    <property type="match status" value="1"/>
</dbReference>
<organism evidence="6 7">
    <name type="scientific">Xenopus tropicalis</name>
    <name type="common">Western clawed frog</name>
    <name type="synonym">Silurana tropicalis</name>
    <dbReference type="NCBI Taxonomy" id="8364"/>
    <lineage>
        <taxon>Eukaryota</taxon>
        <taxon>Metazoa</taxon>
        <taxon>Chordata</taxon>
        <taxon>Craniata</taxon>
        <taxon>Vertebrata</taxon>
        <taxon>Euteleostomi</taxon>
        <taxon>Amphibia</taxon>
        <taxon>Batrachia</taxon>
        <taxon>Anura</taxon>
        <taxon>Pipoidea</taxon>
        <taxon>Pipidae</taxon>
        <taxon>Xenopodinae</taxon>
        <taxon>Xenopus</taxon>
        <taxon>Silurana</taxon>
    </lineage>
</organism>
<evidence type="ECO:0000256" key="4">
    <source>
        <dbReference type="SAM" id="MobiDB-lite"/>
    </source>
</evidence>
<feature type="coiled-coil region" evidence="3">
    <location>
        <begin position="88"/>
        <end position="115"/>
    </location>
</feature>
<dbReference type="KEGG" id="xtr:101731603"/>
<dbReference type="InterPro" id="IPR001715">
    <property type="entry name" value="CH_dom"/>
</dbReference>
<evidence type="ECO:0000259" key="5">
    <source>
        <dbReference type="PROSITE" id="PS50021"/>
    </source>
</evidence>
<dbReference type="OMA" id="EMTRPRM"/>
<dbReference type="AGR" id="Xenbase:XB-GENE-29085491"/>
<evidence type="ECO:0000313" key="7">
    <source>
        <dbReference type="RefSeq" id="XP_031749416.1"/>
    </source>
</evidence>
<dbReference type="InterPro" id="IPR050540">
    <property type="entry name" value="F-actin_Monoox_Mical"/>
</dbReference>
<evidence type="ECO:0000256" key="1">
    <source>
        <dbReference type="ARBA" id="ARBA00009452"/>
    </source>
</evidence>
<feature type="compositionally biased region" description="Basic and acidic residues" evidence="4">
    <location>
        <begin position="284"/>
        <end position="306"/>
    </location>
</feature>
<dbReference type="Gene3D" id="1.10.418.10">
    <property type="entry name" value="Calponin-like domain"/>
    <property type="match status" value="1"/>
</dbReference>
<keyword evidence="2 3" id="KW-0175">Coiled coil</keyword>
<evidence type="ECO:0000256" key="2">
    <source>
        <dbReference type="ARBA" id="ARBA00023054"/>
    </source>
</evidence>
<dbReference type="Proteomes" id="UP000008143">
    <property type="component" value="Chromosome 9"/>
</dbReference>
<proteinExistence type="inferred from homology"/>
<dbReference type="InterPro" id="IPR036872">
    <property type="entry name" value="CH_dom_sf"/>
</dbReference>
<evidence type="ECO:0000256" key="3">
    <source>
        <dbReference type="SAM" id="Coils"/>
    </source>
</evidence>
<reference evidence="7" key="1">
    <citation type="submission" date="2025-08" db="UniProtKB">
        <authorList>
            <consortium name="RefSeq"/>
        </authorList>
    </citation>
    <scope>IDENTIFICATION</scope>
    <source>
        <strain evidence="7">Nigerian</strain>
        <tissue evidence="7">Liver and blood</tissue>
    </source>
</reference>
<dbReference type="PANTHER" id="PTHR23167:SF93">
    <property type="entry name" value="CYTOSPIN-A-LIKE"/>
    <property type="match status" value="1"/>
</dbReference>
<gene>
    <name evidence="7 8" type="primary">LOC101731603</name>
</gene>
<dbReference type="RefSeq" id="XP_031749416.1">
    <property type="nucleotide sequence ID" value="XM_031893556.1"/>
</dbReference>
<protein>
    <submittedName>
        <fullName evidence="7">Cytospin-A-like</fullName>
    </submittedName>
</protein>
<dbReference type="GeneID" id="101731603"/>
<keyword evidence="6" id="KW-1185">Reference proteome</keyword>
<dbReference type="SUPFAM" id="SSF47576">
    <property type="entry name" value="Calponin-homology domain, CH-domain"/>
    <property type="match status" value="1"/>
</dbReference>
<accession>A0A8J1IY44</accession>